<organism evidence="2 3">
    <name type="scientific">Boletus edulis BED1</name>
    <dbReference type="NCBI Taxonomy" id="1328754"/>
    <lineage>
        <taxon>Eukaryota</taxon>
        <taxon>Fungi</taxon>
        <taxon>Dikarya</taxon>
        <taxon>Basidiomycota</taxon>
        <taxon>Agaricomycotina</taxon>
        <taxon>Agaricomycetes</taxon>
        <taxon>Agaricomycetidae</taxon>
        <taxon>Boletales</taxon>
        <taxon>Boletineae</taxon>
        <taxon>Boletaceae</taxon>
        <taxon>Boletoideae</taxon>
        <taxon>Boletus</taxon>
    </lineage>
</organism>
<keyword evidence="3" id="KW-1185">Reference proteome</keyword>
<reference evidence="2" key="2">
    <citation type="journal article" date="2020" name="Nat. Commun.">
        <title>Large-scale genome sequencing of mycorrhizal fungi provides insights into the early evolution of symbiotic traits.</title>
        <authorList>
            <person name="Miyauchi S."/>
            <person name="Kiss E."/>
            <person name="Kuo A."/>
            <person name="Drula E."/>
            <person name="Kohler A."/>
            <person name="Sanchez-Garcia M."/>
            <person name="Morin E."/>
            <person name="Andreopoulos B."/>
            <person name="Barry K.W."/>
            <person name="Bonito G."/>
            <person name="Buee M."/>
            <person name="Carver A."/>
            <person name="Chen C."/>
            <person name="Cichocki N."/>
            <person name="Clum A."/>
            <person name="Culley D."/>
            <person name="Crous P.W."/>
            <person name="Fauchery L."/>
            <person name="Girlanda M."/>
            <person name="Hayes R.D."/>
            <person name="Keri Z."/>
            <person name="LaButti K."/>
            <person name="Lipzen A."/>
            <person name="Lombard V."/>
            <person name="Magnuson J."/>
            <person name="Maillard F."/>
            <person name="Murat C."/>
            <person name="Nolan M."/>
            <person name="Ohm R.A."/>
            <person name="Pangilinan J."/>
            <person name="Pereira M.F."/>
            <person name="Perotto S."/>
            <person name="Peter M."/>
            <person name="Pfister S."/>
            <person name="Riley R."/>
            <person name="Sitrit Y."/>
            <person name="Stielow J.B."/>
            <person name="Szollosi G."/>
            <person name="Zifcakova L."/>
            <person name="Stursova M."/>
            <person name="Spatafora J.W."/>
            <person name="Tedersoo L."/>
            <person name="Vaario L.M."/>
            <person name="Yamada A."/>
            <person name="Yan M."/>
            <person name="Wang P."/>
            <person name="Xu J."/>
            <person name="Bruns T."/>
            <person name="Baldrian P."/>
            <person name="Vilgalys R."/>
            <person name="Dunand C."/>
            <person name="Henrissat B."/>
            <person name="Grigoriev I.V."/>
            <person name="Hibbett D."/>
            <person name="Nagy L.G."/>
            <person name="Martin F.M."/>
        </authorList>
    </citation>
    <scope>NUCLEOTIDE SEQUENCE</scope>
    <source>
        <strain evidence="2">BED1</strain>
    </source>
</reference>
<dbReference type="EMBL" id="WHUW01000129">
    <property type="protein sequence ID" value="KAF8422301.1"/>
    <property type="molecule type" value="Genomic_DNA"/>
</dbReference>
<feature type="domain" description="DUF6830" evidence="1">
    <location>
        <begin position="1"/>
        <end position="140"/>
    </location>
</feature>
<feature type="non-terminal residue" evidence="2">
    <location>
        <position position="1"/>
    </location>
</feature>
<evidence type="ECO:0000259" key="1">
    <source>
        <dbReference type="Pfam" id="PF20722"/>
    </source>
</evidence>
<dbReference type="Proteomes" id="UP001194468">
    <property type="component" value="Unassembled WGS sequence"/>
</dbReference>
<protein>
    <recommendedName>
        <fullName evidence="1">DUF6830 domain-containing protein</fullName>
    </recommendedName>
</protein>
<dbReference type="AlphaFoldDB" id="A0AAD4BE04"/>
<reference evidence="2" key="1">
    <citation type="submission" date="2019-10" db="EMBL/GenBank/DDBJ databases">
        <authorList>
            <consortium name="DOE Joint Genome Institute"/>
            <person name="Kuo A."/>
            <person name="Miyauchi S."/>
            <person name="Kiss E."/>
            <person name="Drula E."/>
            <person name="Kohler A."/>
            <person name="Sanchez-Garcia M."/>
            <person name="Andreopoulos B."/>
            <person name="Barry K.W."/>
            <person name="Bonito G."/>
            <person name="Buee M."/>
            <person name="Carver A."/>
            <person name="Chen C."/>
            <person name="Cichocki N."/>
            <person name="Clum A."/>
            <person name="Culley D."/>
            <person name="Crous P.W."/>
            <person name="Fauchery L."/>
            <person name="Girlanda M."/>
            <person name="Hayes R."/>
            <person name="Keri Z."/>
            <person name="LaButti K."/>
            <person name="Lipzen A."/>
            <person name="Lombard V."/>
            <person name="Magnuson J."/>
            <person name="Maillard F."/>
            <person name="Morin E."/>
            <person name="Murat C."/>
            <person name="Nolan M."/>
            <person name="Ohm R."/>
            <person name="Pangilinan J."/>
            <person name="Pereira M."/>
            <person name="Perotto S."/>
            <person name="Peter M."/>
            <person name="Riley R."/>
            <person name="Sitrit Y."/>
            <person name="Stielow B."/>
            <person name="Szollosi G."/>
            <person name="Zifcakova L."/>
            <person name="Stursova M."/>
            <person name="Spatafora J.W."/>
            <person name="Tedersoo L."/>
            <person name="Vaario L.-M."/>
            <person name="Yamada A."/>
            <person name="Yan M."/>
            <person name="Wang P."/>
            <person name="Xu J."/>
            <person name="Bruns T."/>
            <person name="Baldrian P."/>
            <person name="Vilgalys R."/>
            <person name="Henrissat B."/>
            <person name="Grigoriev I.V."/>
            <person name="Hibbett D."/>
            <person name="Nagy L.G."/>
            <person name="Martin F.M."/>
        </authorList>
    </citation>
    <scope>NUCLEOTIDE SEQUENCE</scope>
    <source>
        <strain evidence="2">BED1</strain>
    </source>
</reference>
<dbReference type="InterPro" id="IPR049233">
    <property type="entry name" value="DUF6830"/>
</dbReference>
<comment type="caution">
    <text evidence="2">The sequence shown here is derived from an EMBL/GenBank/DDBJ whole genome shotgun (WGS) entry which is preliminary data.</text>
</comment>
<sequence>PTRTFIAGSTVIHFNYDQSLESVPVDKVTEIFGLPDLRGALAHYVNHEVADPQVPHTFGGQRRSPPDAYLPFQGLHVWYKVHLQQKAYHNPSIVAPTFTVHAHPPNPRRSLNYGWYNAAIMNIDDQFKWPSSGLQGHAVIDVHLLMAPAAPKGSGGISVFSDRFLMYANRFDIVPQRNSPVDRTTGLHVLKRATRANGSLLGEVFPMDRLRSYAHVVPRFGQKADVRLSSTNCVHFSQSFFLNKYFNKDFFYTIMGC</sequence>
<accession>A0AAD4BE04</accession>
<dbReference type="Pfam" id="PF20722">
    <property type="entry name" value="DUF6830"/>
    <property type="match status" value="1"/>
</dbReference>
<gene>
    <name evidence="2" type="ORF">L210DRAFT_880301</name>
</gene>
<evidence type="ECO:0000313" key="2">
    <source>
        <dbReference type="EMBL" id="KAF8422301.1"/>
    </source>
</evidence>
<name>A0AAD4BE04_BOLED</name>
<proteinExistence type="predicted"/>
<evidence type="ECO:0000313" key="3">
    <source>
        <dbReference type="Proteomes" id="UP001194468"/>
    </source>
</evidence>